<dbReference type="InterPro" id="IPR016181">
    <property type="entry name" value="Acyl_CoA_acyltransferase"/>
</dbReference>
<dbReference type="RefSeq" id="WP_262394150.1">
    <property type="nucleotide sequence ID" value="NZ_JACRTD010000001.1"/>
</dbReference>
<dbReference type="GO" id="GO:0016747">
    <property type="term" value="F:acyltransferase activity, transferring groups other than amino-acyl groups"/>
    <property type="evidence" value="ECO:0007669"/>
    <property type="project" value="InterPro"/>
</dbReference>
<sequence>MQQKAENTPRLETPRLILRRFSPRDAEALFSLLSDKEVNRFLPLFPLETLNLAQDYLQEHYLAFYEKPIGYRYAVCLKTDDVPVGYVNISQDDSYDLGYALKKECWHKGIATEACTAVVQLLASSGIPYLTATHDVHNPRSGRVMENIGMTYRYSYQELWQPKNTLVTFRLYQRNFHMPSNWTYPKYWDISSVHFVEDKNETGG</sequence>
<reference evidence="2" key="1">
    <citation type="submission" date="2020-08" db="EMBL/GenBank/DDBJ databases">
        <title>Genome public.</title>
        <authorList>
            <person name="Liu C."/>
            <person name="Sun Q."/>
        </authorList>
    </citation>
    <scope>NUCLEOTIDE SEQUENCE</scope>
    <source>
        <strain evidence="2">NSJ-64</strain>
    </source>
</reference>
<evidence type="ECO:0000259" key="1">
    <source>
        <dbReference type="PROSITE" id="PS51186"/>
    </source>
</evidence>
<dbReference type="EMBL" id="JACRTD010000001">
    <property type="protein sequence ID" value="MBC8584326.1"/>
    <property type="molecule type" value="Genomic_DNA"/>
</dbReference>
<dbReference type="AlphaFoldDB" id="A0A926IGJ7"/>
<dbReference type="SUPFAM" id="SSF55729">
    <property type="entry name" value="Acyl-CoA N-acyltransferases (Nat)"/>
    <property type="match status" value="1"/>
</dbReference>
<keyword evidence="3" id="KW-1185">Reference proteome</keyword>
<dbReference type="InterPro" id="IPR051531">
    <property type="entry name" value="N-acetyltransferase"/>
</dbReference>
<dbReference type="Pfam" id="PF13302">
    <property type="entry name" value="Acetyltransf_3"/>
    <property type="match status" value="1"/>
</dbReference>
<dbReference type="PROSITE" id="PS51186">
    <property type="entry name" value="GNAT"/>
    <property type="match status" value="1"/>
</dbReference>
<dbReference type="PANTHER" id="PTHR43792:SF1">
    <property type="entry name" value="N-ACETYLTRANSFERASE DOMAIN-CONTAINING PROTEIN"/>
    <property type="match status" value="1"/>
</dbReference>
<comment type="caution">
    <text evidence="2">The sequence shown here is derived from an EMBL/GenBank/DDBJ whole genome shotgun (WGS) entry which is preliminary data.</text>
</comment>
<proteinExistence type="predicted"/>
<evidence type="ECO:0000313" key="2">
    <source>
        <dbReference type="EMBL" id="MBC8584326.1"/>
    </source>
</evidence>
<dbReference type="PANTHER" id="PTHR43792">
    <property type="entry name" value="GNAT FAMILY, PUTATIVE (AFU_ORTHOLOGUE AFUA_3G00765)-RELATED-RELATED"/>
    <property type="match status" value="1"/>
</dbReference>
<protein>
    <submittedName>
        <fullName evidence="2">GNAT family N-acetyltransferase</fullName>
    </submittedName>
</protein>
<evidence type="ECO:0000313" key="3">
    <source>
        <dbReference type="Proteomes" id="UP000623678"/>
    </source>
</evidence>
<organism evidence="2 3">
    <name type="scientific">Youxingia wuxianensis</name>
    <dbReference type="NCBI Taxonomy" id="2763678"/>
    <lineage>
        <taxon>Bacteria</taxon>
        <taxon>Bacillati</taxon>
        <taxon>Bacillota</taxon>
        <taxon>Clostridia</taxon>
        <taxon>Eubacteriales</taxon>
        <taxon>Oscillospiraceae</taxon>
        <taxon>Youxingia</taxon>
    </lineage>
</organism>
<dbReference type="InterPro" id="IPR000182">
    <property type="entry name" value="GNAT_dom"/>
</dbReference>
<dbReference type="Gene3D" id="3.40.630.30">
    <property type="match status" value="1"/>
</dbReference>
<dbReference type="Proteomes" id="UP000623678">
    <property type="component" value="Unassembled WGS sequence"/>
</dbReference>
<accession>A0A926IGJ7</accession>
<name>A0A926IGJ7_9FIRM</name>
<gene>
    <name evidence="2" type="ORF">H8705_01855</name>
</gene>
<feature type="domain" description="N-acetyltransferase" evidence="1">
    <location>
        <begin position="16"/>
        <end position="172"/>
    </location>
</feature>